<dbReference type="EMBL" id="CAJVCE010000010">
    <property type="protein sequence ID" value="CAG7646672.1"/>
    <property type="molecule type" value="Genomic_DNA"/>
</dbReference>
<dbReference type="RefSeq" id="WP_218100095.1">
    <property type="nucleotide sequence ID" value="NZ_CAJVCE010000010.1"/>
</dbReference>
<accession>A0ABN7TSI9</accession>
<comment type="caution">
    <text evidence="1">The sequence shown here is derived from an EMBL/GenBank/DDBJ whole genome shotgun (WGS) entry which is preliminary data.</text>
</comment>
<name>A0ABN7TSI9_9BACL</name>
<evidence type="ECO:0000313" key="1">
    <source>
        <dbReference type="EMBL" id="CAG7646672.1"/>
    </source>
</evidence>
<dbReference type="Proteomes" id="UP000730618">
    <property type="component" value="Unassembled WGS sequence"/>
</dbReference>
<protein>
    <submittedName>
        <fullName evidence="1">Uncharacterized protein</fullName>
    </submittedName>
</protein>
<evidence type="ECO:0000313" key="2">
    <source>
        <dbReference type="Proteomes" id="UP000730618"/>
    </source>
</evidence>
<gene>
    <name evidence="1" type="ORF">PAECIP111802_03803</name>
</gene>
<sequence length="87" mass="9797">MELKDKGTVLKSYEALCYRIAYFLLQKEAAAVEAALLALKELLRDDAFFGCSEVAQRERVKAETIRQCLGLKREIAEAERGSALIKM</sequence>
<organism evidence="1 2">
    <name type="scientific">Paenibacillus allorhizosphaerae</name>
    <dbReference type="NCBI Taxonomy" id="2849866"/>
    <lineage>
        <taxon>Bacteria</taxon>
        <taxon>Bacillati</taxon>
        <taxon>Bacillota</taxon>
        <taxon>Bacilli</taxon>
        <taxon>Bacillales</taxon>
        <taxon>Paenibacillaceae</taxon>
        <taxon>Paenibacillus</taxon>
    </lineage>
</organism>
<proteinExistence type="predicted"/>
<keyword evidence="2" id="KW-1185">Reference proteome</keyword>
<reference evidence="1 2" key="1">
    <citation type="submission" date="2021-06" db="EMBL/GenBank/DDBJ databases">
        <authorList>
            <person name="Criscuolo A."/>
        </authorList>
    </citation>
    <scope>NUCLEOTIDE SEQUENCE [LARGE SCALE GENOMIC DNA]</scope>
    <source>
        <strain evidence="2">CIP 111802</strain>
    </source>
</reference>